<dbReference type="AlphaFoldDB" id="A0ABD1AFS0"/>
<dbReference type="GO" id="GO:0005524">
    <property type="term" value="F:ATP binding"/>
    <property type="evidence" value="ECO:0007669"/>
    <property type="project" value="UniProtKB-KW"/>
</dbReference>
<evidence type="ECO:0000313" key="7">
    <source>
        <dbReference type="Proteomes" id="UP001558713"/>
    </source>
</evidence>
<gene>
    <name evidence="6" type="ORF">V5N11_021643</name>
</gene>
<proteinExistence type="predicted"/>
<keyword evidence="5" id="KW-0067">ATP-binding</keyword>
<keyword evidence="3" id="KW-0547">Nucleotide-binding</keyword>
<dbReference type="Proteomes" id="UP001558713">
    <property type="component" value="Unassembled WGS sequence"/>
</dbReference>
<evidence type="ECO:0000256" key="2">
    <source>
        <dbReference type="ARBA" id="ARBA00022679"/>
    </source>
</evidence>
<organism evidence="6 7">
    <name type="scientific">Cardamine amara subsp. amara</name>
    <dbReference type="NCBI Taxonomy" id="228776"/>
    <lineage>
        <taxon>Eukaryota</taxon>
        <taxon>Viridiplantae</taxon>
        <taxon>Streptophyta</taxon>
        <taxon>Embryophyta</taxon>
        <taxon>Tracheophyta</taxon>
        <taxon>Spermatophyta</taxon>
        <taxon>Magnoliopsida</taxon>
        <taxon>eudicotyledons</taxon>
        <taxon>Gunneridae</taxon>
        <taxon>Pentapetalae</taxon>
        <taxon>rosids</taxon>
        <taxon>malvids</taxon>
        <taxon>Brassicales</taxon>
        <taxon>Brassicaceae</taxon>
        <taxon>Cardamineae</taxon>
        <taxon>Cardamine</taxon>
    </lineage>
</organism>
<keyword evidence="7" id="KW-1185">Reference proteome</keyword>
<evidence type="ECO:0000313" key="6">
    <source>
        <dbReference type="EMBL" id="KAL1198565.1"/>
    </source>
</evidence>
<comment type="caution">
    <text evidence="6">The sequence shown here is derived from an EMBL/GenBank/DDBJ whole genome shotgun (WGS) entry which is preliminary data.</text>
</comment>
<protein>
    <submittedName>
        <fullName evidence="6">G-type lectin S-receptor-like serine/threonine-protein kinase</fullName>
    </submittedName>
</protein>
<sequence>MRCVHIALLCVQDHPKDRPTISQIVYMLSNDNIPIPKQPTFSNVLNGDQQLALSDYEATQTEIEAR</sequence>
<dbReference type="GO" id="GO:0004674">
    <property type="term" value="F:protein serine/threonine kinase activity"/>
    <property type="evidence" value="ECO:0007669"/>
    <property type="project" value="UniProtKB-KW"/>
</dbReference>
<name>A0ABD1AFS0_CARAN</name>
<evidence type="ECO:0000256" key="3">
    <source>
        <dbReference type="ARBA" id="ARBA00022741"/>
    </source>
</evidence>
<dbReference type="PANTHER" id="PTHR27002">
    <property type="entry name" value="RECEPTOR-LIKE SERINE/THREONINE-PROTEIN KINASE SD1-8"/>
    <property type="match status" value="1"/>
</dbReference>
<accession>A0ABD1AFS0</accession>
<dbReference type="EMBL" id="JBANAX010000663">
    <property type="protein sequence ID" value="KAL1198565.1"/>
    <property type="molecule type" value="Genomic_DNA"/>
</dbReference>
<evidence type="ECO:0000256" key="1">
    <source>
        <dbReference type="ARBA" id="ARBA00022527"/>
    </source>
</evidence>
<reference evidence="6 7" key="1">
    <citation type="submission" date="2024-04" db="EMBL/GenBank/DDBJ databases">
        <title>Genome assembly C_amara_ONT_v2.</title>
        <authorList>
            <person name="Yant L."/>
            <person name="Moore C."/>
            <person name="Slenker M."/>
        </authorList>
    </citation>
    <scope>NUCLEOTIDE SEQUENCE [LARGE SCALE GENOMIC DNA]</scope>
    <source>
        <tissue evidence="6">Leaf</tissue>
    </source>
</reference>
<evidence type="ECO:0000256" key="4">
    <source>
        <dbReference type="ARBA" id="ARBA00022777"/>
    </source>
</evidence>
<dbReference type="PANTHER" id="PTHR27002:SF975">
    <property type="entry name" value="PROTEIN KINASE DOMAIN-CONTAINING PROTEIN"/>
    <property type="match status" value="1"/>
</dbReference>
<keyword evidence="2" id="KW-0808">Transferase</keyword>
<keyword evidence="4" id="KW-0418">Kinase</keyword>
<keyword evidence="1" id="KW-0723">Serine/threonine-protein kinase</keyword>
<evidence type="ECO:0000256" key="5">
    <source>
        <dbReference type="ARBA" id="ARBA00022840"/>
    </source>
</evidence>